<evidence type="ECO:0000259" key="2">
    <source>
        <dbReference type="PROSITE" id="PS50053"/>
    </source>
</evidence>
<sequence length="353" mass="38766">MDVLCVDGAAKRIHRTVSLPPETLGTIRTVGDVAQHLEASLSLGSGTLSALKLYGQSLHATESLHPYLPALRTSSPRWVFVFASSPASLTLFVALPTGHLSLQAHPDETIAALKARIRAVSRCPFQRLTLRRRTLLDLRTVGSYDLCNDMTLVAELSLRGGGAAAEFVDVSNEALCSALLQSPSAPAWRRFCTGLNVHGVCTNTTCVANREWVIVPRKFAPFNLLQHQVACPMCASWVVPRSVGFFKCLWRFEGVQHPSRMHLSSPWAVVDGDEYVAFDEKSRRVPWLSLVFSVRRNDGSDECAVCCEALCAGPTERVQPCRHEIHTACLAEWKASCTRREAVVNCPTCRAVL</sequence>
<dbReference type="GeneID" id="19942413"/>
<keyword evidence="5" id="KW-1185">Reference proteome</keyword>
<dbReference type="AlphaFoldDB" id="T0R434"/>
<dbReference type="InterPro" id="IPR029071">
    <property type="entry name" value="Ubiquitin-like_domsf"/>
</dbReference>
<dbReference type="InParanoid" id="T0R434"/>
<proteinExistence type="predicted"/>
<dbReference type="Proteomes" id="UP000030762">
    <property type="component" value="Unassembled WGS sequence"/>
</dbReference>
<dbReference type="VEuPathDB" id="FungiDB:SDRG_01686"/>
<dbReference type="SUPFAM" id="SSF57850">
    <property type="entry name" value="RING/U-box"/>
    <property type="match status" value="1"/>
</dbReference>
<keyword evidence="1" id="KW-0479">Metal-binding</keyword>
<dbReference type="PROSITE" id="PS50089">
    <property type="entry name" value="ZF_RING_2"/>
    <property type="match status" value="1"/>
</dbReference>
<name>T0R434_SAPDV</name>
<dbReference type="OMA" id="NDKCTIC"/>
<feature type="domain" description="Ubiquitin-like" evidence="2">
    <location>
        <begin position="89"/>
        <end position="161"/>
    </location>
</feature>
<reference evidence="4 5" key="1">
    <citation type="submission" date="2012-04" db="EMBL/GenBank/DDBJ databases">
        <title>The Genome Sequence of Saprolegnia declina VS20.</title>
        <authorList>
            <consortium name="The Broad Institute Genome Sequencing Platform"/>
            <person name="Russ C."/>
            <person name="Nusbaum C."/>
            <person name="Tyler B."/>
            <person name="van West P."/>
            <person name="Dieguez-Uribeondo J."/>
            <person name="de Bruijn I."/>
            <person name="Tripathy S."/>
            <person name="Jiang R."/>
            <person name="Young S.K."/>
            <person name="Zeng Q."/>
            <person name="Gargeya S."/>
            <person name="Fitzgerald M."/>
            <person name="Haas B."/>
            <person name="Abouelleil A."/>
            <person name="Alvarado L."/>
            <person name="Arachchi H.M."/>
            <person name="Berlin A."/>
            <person name="Chapman S.B."/>
            <person name="Goldberg J."/>
            <person name="Griggs A."/>
            <person name="Gujja S."/>
            <person name="Hansen M."/>
            <person name="Howarth C."/>
            <person name="Imamovic A."/>
            <person name="Larimer J."/>
            <person name="McCowen C."/>
            <person name="Montmayeur A."/>
            <person name="Murphy C."/>
            <person name="Neiman D."/>
            <person name="Pearson M."/>
            <person name="Priest M."/>
            <person name="Roberts A."/>
            <person name="Saif S."/>
            <person name="Shea T."/>
            <person name="Sisk P."/>
            <person name="Sykes S."/>
            <person name="Wortman J."/>
            <person name="Nusbaum C."/>
            <person name="Birren B."/>
        </authorList>
    </citation>
    <scope>NUCLEOTIDE SEQUENCE [LARGE SCALE GENOMIC DNA]</scope>
    <source>
        <strain evidence="4 5">VS20</strain>
    </source>
</reference>
<dbReference type="OrthoDB" id="428577at2759"/>
<evidence type="ECO:0000259" key="3">
    <source>
        <dbReference type="PROSITE" id="PS50089"/>
    </source>
</evidence>
<evidence type="ECO:0008006" key="6">
    <source>
        <dbReference type="Google" id="ProtNLM"/>
    </source>
</evidence>
<dbReference type="PROSITE" id="PS50053">
    <property type="entry name" value="UBIQUITIN_2"/>
    <property type="match status" value="1"/>
</dbReference>
<organism evidence="4 5">
    <name type="scientific">Saprolegnia diclina (strain VS20)</name>
    <dbReference type="NCBI Taxonomy" id="1156394"/>
    <lineage>
        <taxon>Eukaryota</taxon>
        <taxon>Sar</taxon>
        <taxon>Stramenopiles</taxon>
        <taxon>Oomycota</taxon>
        <taxon>Saprolegniomycetes</taxon>
        <taxon>Saprolegniales</taxon>
        <taxon>Saprolegniaceae</taxon>
        <taxon>Saprolegnia</taxon>
    </lineage>
</organism>
<dbReference type="RefSeq" id="XP_008605445.1">
    <property type="nucleotide sequence ID" value="XM_008607223.1"/>
</dbReference>
<dbReference type="EMBL" id="JH767134">
    <property type="protein sequence ID" value="EQC41731.1"/>
    <property type="molecule type" value="Genomic_DNA"/>
</dbReference>
<dbReference type="GO" id="GO:0008270">
    <property type="term" value="F:zinc ion binding"/>
    <property type="evidence" value="ECO:0007669"/>
    <property type="project" value="UniProtKB-KW"/>
</dbReference>
<dbReference type="Gene3D" id="3.10.20.90">
    <property type="entry name" value="Phosphatidylinositol 3-kinase Catalytic Subunit, Chain A, domain 1"/>
    <property type="match status" value="1"/>
</dbReference>
<dbReference type="Gene3D" id="3.30.40.10">
    <property type="entry name" value="Zinc/RING finger domain, C3HC4 (zinc finger)"/>
    <property type="match status" value="1"/>
</dbReference>
<dbReference type="eggNOG" id="ENOG502SGY7">
    <property type="taxonomic scope" value="Eukaryota"/>
</dbReference>
<gene>
    <name evidence="4" type="ORF">SDRG_01686</name>
</gene>
<keyword evidence="1" id="KW-0862">Zinc</keyword>
<dbReference type="SUPFAM" id="SSF54236">
    <property type="entry name" value="Ubiquitin-like"/>
    <property type="match status" value="1"/>
</dbReference>
<dbReference type="InterPro" id="IPR013083">
    <property type="entry name" value="Znf_RING/FYVE/PHD"/>
</dbReference>
<keyword evidence="1" id="KW-0863">Zinc-finger</keyword>
<accession>T0R434</accession>
<evidence type="ECO:0000313" key="5">
    <source>
        <dbReference type="Proteomes" id="UP000030762"/>
    </source>
</evidence>
<evidence type="ECO:0000256" key="1">
    <source>
        <dbReference type="PROSITE-ProRule" id="PRU00175"/>
    </source>
</evidence>
<dbReference type="InterPro" id="IPR001841">
    <property type="entry name" value="Znf_RING"/>
</dbReference>
<feature type="domain" description="RING-type" evidence="3">
    <location>
        <begin position="303"/>
        <end position="350"/>
    </location>
</feature>
<protein>
    <recommendedName>
        <fullName evidence="6">RING-type domain-containing protein</fullName>
    </recommendedName>
</protein>
<dbReference type="InterPro" id="IPR000626">
    <property type="entry name" value="Ubiquitin-like_dom"/>
</dbReference>
<evidence type="ECO:0000313" key="4">
    <source>
        <dbReference type="EMBL" id="EQC41731.1"/>
    </source>
</evidence>